<reference evidence="3" key="1">
    <citation type="submission" date="2022-01" db="EMBL/GenBank/DDBJ databases">
        <authorList>
            <person name="Wang Y."/>
        </authorList>
    </citation>
    <scope>NUCLEOTIDE SEQUENCE</scope>
    <source>
        <strain evidence="3">WB101</strain>
    </source>
</reference>
<keyword evidence="1" id="KW-0732">Signal</keyword>
<protein>
    <submittedName>
        <fullName evidence="3">Beta-lactamase family protein</fullName>
    </submittedName>
</protein>
<dbReference type="InterPro" id="IPR001466">
    <property type="entry name" value="Beta-lactam-related"/>
</dbReference>
<organism evidence="3 4">
    <name type="scientific">Rhodohalobacter sulfatireducens</name>
    <dbReference type="NCBI Taxonomy" id="2911366"/>
    <lineage>
        <taxon>Bacteria</taxon>
        <taxon>Pseudomonadati</taxon>
        <taxon>Balneolota</taxon>
        <taxon>Balneolia</taxon>
        <taxon>Balneolales</taxon>
        <taxon>Balneolaceae</taxon>
        <taxon>Rhodohalobacter</taxon>
    </lineage>
</organism>
<dbReference type="InterPro" id="IPR012338">
    <property type="entry name" value="Beta-lactam/transpept-like"/>
</dbReference>
<evidence type="ECO:0000313" key="4">
    <source>
        <dbReference type="Proteomes" id="UP001165366"/>
    </source>
</evidence>
<dbReference type="PANTHER" id="PTHR43283:SF7">
    <property type="entry name" value="BETA-LACTAMASE-RELATED DOMAIN-CONTAINING PROTEIN"/>
    <property type="match status" value="1"/>
</dbReference>
<evidence type="ECO:0000259" key="2">
    <source>
        <dbReference type="Pfam" id="PF00144"/>
    </source>
</evidence>
<name>A0ABS9K9N3_9BACT</name>
<gene>
    <name evidence="3" type="ORF">L6773_03220</name>
</gene>
<feature type="signal peptide" evidence="1">
    <location>
        <begin position="1"/>
        <end position="21"/>
    </location>
</feature>
<accession>A0ABS9K9N3</accession>
<sequence>MKFILPFIICLLSITRGFAFQQETLNDVFDIGTIQSLIIQKDGEIIHEEYNGSIGGNDPTNIKSASKSIVSLLIGIAIDKGFIKGVDQPLSDFFPDYFEQNPDSAKAAITLQDLLTMRSGLETTSFRNYGRWVMSNNWVEFTLDQPFVEEPGGEMVYSTGTSHLLSVILTKATGMSTRAFANEHLFEPMDIQIGGWDRDPQGYYMGGNNLAVAPLDLLKIGTMMMDVGEYNGQRIVSKDWILESVQVYTRSNYNPYNYGYMWWRRPVGKYQLFFAWGNGGQYIMILPELEAVISITSDLGRSSGSRRYQDRIFDFLRETVIPFVEEAKVSSS</sequence>
<proteinExistence type="predicted"/>
<dbReference type="InterPro" id="IPR050789">
    <property type="entry name" value="Diverse_Enzym_Activities"/>
</dbReference>
<feature type="domain" description="Beta-lactamase-related" evidence="2">
    <location>
        <begin position="37"/>
        <end position="307"/>
    </location>
</feature>
<dbReference type="Pfam" id="PF00144">
    <property type="entry name" value="Beta-lactamase"/>
    <property type="match status" value="1"/>
</dbReference>
<dbReference type="RefSeq" id="WP_237852408.1">
    <property type="nucleotide sequence ID" value="NZ_JAKLWS010000002.1"/>
</dbReference>
<reference evidence="3" key="2">
    <citation type="submission" date="2024-05" db="EMBL/GenBank/DDBJ databases">
        <title>Rhodohalobacter halophilus gen. nov., sp. nov., a moderately halophilic member of the family Balneolaceae.</title>
        <authorList>
            <person name="Xia J."/>
        </authorList>
    </citation>
    <scope>NUCLEOTIDE SEQUENCE</scope>
    <source>
        <strain evidence="3">WB101</strain>
    </source>
</reference>
<dbReference type="Gene3D" id="3.40.710.10">
    <property type="entry name" value="DD-peptidase/beta-lactamase superfamily"/>
    <property type="match status" value="1"/>
</dbReference>
<feature type="chain" id="PRO_5046077891" evidence="1">
    <location>
        <begin position="22"/>
        <end position="332"/>
    </location>
</feature>
<comment type="caution">
    <text evidence="3">The sequence shown here is derived from an EMBL/GenBank/DDBJ whole genome shotgun (WGS) entry which is preliminary data.</text>
</comment>
<dbReference type="Proteomes" id="UP001165366">
    <property type="component" value="Unassembled WGS sequence"/>
</dbReference>
<dbReference type="SUPFAM" id="SSF56601">
    <property type="entry name" value="beta-lactamase/transpeptidase-like"/>
    <property type="match status" value="1"/>
</dbReference>
<keyword evidence="4" id="KW-1185">Reference proteome</keyword>
<dbReference type="EMBL" id="JAKLWS010000002">
    <property type="protein sequence ID" value="MCG2587564.1"/>
    <property type="molecule type" value="Genomic_DNA"/>
</dbReference>
<evidence type="ECO:0000313" key="3">
    <source>
        <dbReference type="EMBL" id="MCG2587564.1"/>
    </source>
</evidence>
<evidence type="ECO:0000256" key="1">
    <source>
        <dbReference type="SAM" id="SignalP"/>
    </source>
</evidence>
<dbReference type="PANTHER" id="PTHR43283">
    <property type="entry name" value="BETA-LACTAMASE-RELATED"/>
    <property type="match status" value="1"/>
</dbReference>